<organism evidence="2 3">
    <name type="scientific">Vogesella indigofera</name>
    <name type="common">Pseudomonas indigofera</name>
    <dbReference type="NCBI Taxonomy" id="45465"/>
    <lineage>
        <taxon>Bacteria</taxon>
        <taxon>Pseudomonadati</taxon>
        <taxon>Pseudomonadota</taxon>
        <taxon>Betaproteobacteria</taxon>
        <taxon>Neisseriales</taxon>
        <taxon>Chromobacteriaceae</taxon>
        <taxon>Vogesella</taxon>
    </lineage>
</organism>
<dbReference type="SUPFAM" id="SSF52540">
    <property type="entry name" value="P-loop containing nucleoside triphosphate hydrolases"/>
    <property type="match status" value="1"/>
</dbReference>
<dbReference type="EMBL" id="RBID01000011">
    <property type="protein sequence ID" value="RKQ60798.1"/>
    <property type="molecule type" value="Genomic_DNA"/>
</dbReference>
<dbReference type="Gene3D" id="3.40.50.300">
    <property type="entry name" value="P-loop containing nucleotide triphosphate hydrolases"/>
    <property type="match status" value="1"/>
</dbReference>
<dbReference type="PANTHER" id="PTHR42714:SF2">
    <property type="entry name" value="TRNA MODIFICATION GTPASE GTPBP3, MITOCHONDRIAL"/>
    <property type="match status" value="1"/>
</dbReference>
<dbReference type="GO" id="GO:0030488">
    <property type="term" value="P:tRNA methylation"/>
    <property type="evidence" value="ECO:0007669"/>
    <property type="project" value="TreeGrafter"/>
</dbReference>
<dbReference type="InterPro" id="IPR006073">
    <property type="entry name" value="GTP-bd"/>
</dbReference>
<proteinExistence type="predicted"/>
<dbReference type="Pfam" id="PF01926">
    <property type="entry name" value="MMR_HSR1"/>
    <property type="match status" value="1"/>
</dbReference>
<evidence type="ECO:0000259" key="1">
    <source>
        <dbReference type="Pfam" id="PF01926"/>
    </source>
</evidence>
<dbReference type="Proteomes" id="UP000279384">
    <property type="component" value="Unassembled WGS sequence"/>
</dbReference>
<gene>
    <name evidence="2" type="ORF">C8E02_0551</name>
</gene>
<evidence type="ECO:0000313" key="2">
    <source>
        <dbReference type="EMBL" id="RKQ60798.1"/>
    </source>
</evidence>
<reference evidence="2 3" key="1">
    <citation type="submission" date="2018-10" db="EMBL/GenBank/DDBJ databases">
        <title>Genomic Encyclopedia of Type Strains, Phase IV (KMG-IV): sequencing the most valuable type-strain genomes for metagenomic binning, comparative biology and taxonomic classification.</title>
        <authorList>
            <person name="Goeker M."/>
        </authorList>
    </citation>
    <scope>NUCLEOTIDE SEQUENCE [LARGE SCALE GENOMIC DNA]</scope>
    <source>
        <strain evidence="2 3">DSM 3303</strain>
    </source>
</reference>
<name>A0A495BI63_VOGIN</name>
<dbReference type="InterPro" id="IPR027417">
    <property type="entry name" value="P-loop_NTPase"/>
</dbReference>
<dbReference type="CDD" id="cd11383">
    <property type="entry name" value="YfjP"/>
    <property type="match status" value="1"/>
</dbReference>
<dbReference type="PANTHER" id="PTHR42714">
    <property type="entry name" value="TRNA MODIFICATION GTPASE GTPBP3"/>
    <property type="match status" value="1"/>
</dbReference>
<dbReference type="GO" id="GO:0005829">
    <property type="term" value="C:cytosol"/>
    <property type="evidence" value="ECO:0007669"/>
    <property type="project" value="TreeGrafter"/>
</dbReference>
<dbReference type="GO" id="GO:0002098">
    <property type="term" value="P:tRNA wobble uridine modification"/>
    <property type="evidence" value="ECO:0007669"/>
    <property type="project" value="TreeGrafter"/>
</dbReference>
<comment type="caution">
    <text evidence="2">The sequence shown here is derived from an EMBL/GenBank/DDBJ whole genome shotgun (WGS) entry which is preliminary data.</text>
</comment>
<protein>
    <recommendedName>
        <fullName evidence="1">G domain-containing protein</fullName>
    </recommendedName>
</protein>
<feature type="domain" description="G" evidence="1">
    <location>
        <begin position="50"/>
        <end position="149"/>
    </location>
</feature>
<evidence type="ECO:0000313" key="3">
    <source>
        <dbReference type="Proteomes" id="UP000279384"/>
    </source>
</evidence>
<dbReference type="AlphaFoldDB" id="A0A495BI63"/>
<dbReference type="GO" id="GO:0005525">
    <property type="term" value="F:GTP binding"/>
    <property type="evidence" value="ECO:0007669"/>
    <property type="project" value="InterPro"/>
</dbReference>
<dbReference type="RefSeq" id="WP_120809540.1">
    <property type="nucleotide sequence ID" value="NZ_RBID01000011.1"/>
</dbReference>
<accession>A0A495BI63</accession>
<sequence length="298" mass="33429">METSKPQVGIPPRLPEELIAVLQSSGVRLTLEELQQIRERIHQVVNYHATIGVMGKTGAGKSSLCNALFGRDIAETSAVEACTRAPQEIDWSMQEGKGLSLIDMPGVGESEARDTEYAELYRQLLPELDLVLWVIKGDDRALSIDEHFYQQVLLPLIWDSAIPVMFVVSQADKVEPCREWDWRKNHPGPCQGLNITAKVEQIRRLFKLPASQVCAIAAEEGYGLVELVEKIVTLLPNEKKWSFTREAKQKNVSNQAWQSSSQGLWESIASAVKTVIKDSWDYVSSKFSSLASTLFGWW</sequence>